<evidence type="ECO:0000313" key="1">
    <source>
        <dbReference type="EMBL" id="OBA86937.1"/>
    </source>
</evidence>
<evidence type="ECO:0000313" key="2">
    <source>
        <dbReference type="Proteomes" id="UP000093962"/>
    </source>
</evidence>
<protein>
    <submittedName>
        <fullName evidence="1">Uncharacterized protein</fullName>
    </submittedName>
</protein>
<proteinExistence type="predicted"/>
<organism evidence="1 2">
    <name type="scientific">Mycolicibacterium mucogenicum</name>
    <name type="common">Mycobacterium mucogenicum</name>
    <dbReference type="NCBI Taxonomy" id="56689"/>
    <lineage>
        <taxon>Bacteria</taxon>
        <taxon>Bacillati</taxon>
        <taxon>Actinomycetota</taxon>
        <taxon>Actinomycetes</taxon>
        <taxon>Mycobacteriales</taxon>
        <taxon>Mycobacteriaceae</taxon>
        <taxon>Mycolicibacterium</taxon>
    </lineage>
</organism>
<sequence>MADLRDTAQFVIDHAGKPIDPDFLRAVNATAIALAEIQDLLAEVLAGEQQTRLAVSVCRRAAP</sequence>
<dbReference type="RefSeq" id="WP_064859133.1">
    <property type="nucleotide sequence ID" value="NZ_LZSF01000132.1"/>
</dbReference>
<accession>A0A1A0MNF2</accession>
<comment type="caution">
    <text evidence="1">The sequence shown here is derived from an EMBL/GenBank/DDBJ whole genome shotgun (WGS) entry which is preliminary data.</text>
</comment>
<reference evidence="1 2" key="1">
    <citation type="submission" date="2016-06" db="EMBL/GenBank/DDBJ databases">
        <authorList>
            <person name="Kjaerup R.B."/>
            <person name="Dalgaard T.S."/>
            <person name="Juul-Madsen H.R."/>
        </authorList>
    </citation>
    <scope>NUCLEOTIDE SEQUENCE [LARGE SCALE GENOMIC DNA]</scope>
    <source>
        <strain evidence="1 2">1199456.5</strain>
    </source>
</reference>
<gene>
    <name evidence="1" type="ORF">A5642_21100</name>
</gene>
<dbReference type="AlphaFoldDB" id="A0A1A0MNF2"/>
<dbReference type="Proteomes" id="UP000093962">
    <property type="component" value="Unassembled WGS sequence"/>
</dbReference>
<dbReference type="OrthoDB" id="9807853at2"/>
<dbReference type="EMBL" id="LZSF01000132">
    <property type="protein sequence ID" value="OBA86937.1"/>
    <property type="molecule type" value="Genomic_DNA"/>
</dbReference>
<name>A0A1A0MNF2_MYCMU</name>